<dbReference type="RefSeq" id="WP_017841263.1">
    <property type="nucleotide sequence ID" value="NZ_CP035467.1"/>
</dbReference>
<protein>
    <submittedName>
        <fullName evidence="1">Helix-turn-helix domain-containing protein</fullName>
    </submittedName>
</protein>
<dbReference type="STRING" id="675511.GCA_000341735_02766"/>
<evidence type="ECO:0000313" key="1">
    <source>
        <dbReference type="EMBL" id="QCW81019.1"/>
    </source>
</evidence>
<accession>A0A4P9UIQ5</accession>
<dbReference type="AlphaFoldDB" id="A0A4P9UIQ5"/>
<organism evidence="1 2">
    <name type="scientific">Methylotuvimicrobium buryatense</name>
    <name type="common">Methylomicrobium buryatense</name>
    <dbReference type="NCBI Taxonomy" id="95641"/>
    <lineage>
        <taxon>Bacteria</taxon>
        <taxon>Pseudomonadati</taxon>
        <taxon>Pseudomonadota</taxon>
        <taxon>Gammaproteobacteria</taxon>
        <taxon>Methylococcales</taxon>
        <taxon>Methylococcaceae</taxon>
        <taxon>Methylotuvimicrobium</taxon>
    </lineage>
</organism>
<name>A0A4P9UIQ5_METBY</name>
<gene>
    <name evidence="1" type="ORF">EQU24_01180</name>
</gene>
<proteinExistence type="predicted"/>
<dbReference type="Proteomes" id="UP000305881">
    <property type="component" value="Chromosome"/>
</dbReference>
<keyword evidence="2" id="KW-1185">Reference proteome</keyword>
<dbReference type="Gene3D" id="1.10.10.60">
    <property type="entry name" value="Homeodomain-like"/>
    <property type="match status" value="1"/>
</dbReference>
<dbReference type="EMBL" id="CP035467">
    <property type="protein sequence ID" value="QCW81019.1"/>
    <property type="molecule type" value="Genomic_DNA"/>
</dbReference>
<evidence type="ECO:0000313" key="2">
    <source>
        <dbReference type="Proteomes" id="UP000305881"/>
    </source>
</evidence>
<sequence length="115" mass="12658">MNSFSEDPILAYSKELAIGLSGLKIDPLLDSFKIVGGAGVIKAHAKKSTGEVISVCVRANSEKIEQFDPSQMSIKERQVLCKELFNDGWSQSEIADLFSVSQALISRDLKKIREL</sequence>
<dbReference type="KEGG" id="mbur:EQU24_01180"/>
<reference evidence="2" key="1">
    <citation type="journal article" date="2019" name="J. Bacteriol.">
        <title>A Mutagenic Screen Identifies a TonB-Dependent Receptor Required for the Lanthanide Metal Switch in the Type I Methanotroph 'Methylotuvimicrobium buryatense' 5GB1C.</title>
        <authorList>
            <person name="Groom J.D."/>
            <person name="Ford S.M."/>
            <person name="Pesesky M.W."/>
            <person name="Lidstrom M.E."/>
        </authorList>
    </citation>
    <scope>NUCLEOTIDE SEQUENCE [LARGE SCALE GENOMIC DNA]</scope>
    <source>
        <strain evidence="2">5GB1C</strain>
    </source>
</reference>